<dbReference type="InterPro" id="IPR051337">
    <property type="entry name" value="OPA_Antiporter"/>
</dbReference>
<comment type="subcellular location">
    <subcellularLocation>
        <location evidence="1">Endomembrane system</location>
        <topology evidence="1">Multi-pass membrane protein</topology>
    </subcellularLocation>
</comment>
<evidence type="ECO:0000256" key="5">
    <source>
        <dbReference type="ARBA" id="ARBA00023136"/>
    </source>
</evidence>
<dbReference type="GO" id="GO:0061513">
    <property type="term" value="F:glucose 6-phosphate:phosphate antiporter activity"/>
    <property type="evidence" value="ECO:0007669"/>
    <property type="project" value="TreeGrafter"/>
</dbReference>
<keyword evidence="5 7" id="KW-0472">Membrane</keyword>
<accession>A0AAW1AZ76</accession>
<feature type="domain" description="Major facilitator superfamily (MFS) profile" evidence="8">
    <location>
        <begin position="293"/>
        <end position="699"/>
    </location>
</feature>
<dbReference type="EMBL" id="JAOTOJ010000010">
    <property type="protein sequence ID" value="KAK9394929.1"/>
    <property type="molecule type" value="Genomic_DNA"/>
</dbReference>
<evidence type="ECO:0000256" key="7">
    <source>
        <dbReference type="SAM" id="Phobius"/>
    </source>
</evidence>
<evidence type="ECO:0000256" key="1">
    <source>
        <dbReference type="ARBA" id="ARBA00004127"/>
    </source>
</evidence>
<evidence type="ECO:0000256" key="6">
    <source>
        <dbReference type="SAM" id="MobiDB-lite"/>
    </source>
</evidence>
<evidence type="ECO:0000256" key="2">
    <source>
        <dbReference type="ARBA" id="ARBA00009598"/>
    </source>
</evidence>
<feature type="transmembrane region" description="Helical" evidence="7">
    <location>
        <begin position="676"/>
        <end position="694"/>
    </location>
</feature>
<proteinExistence type="inferred from homology"/>
<feature type="transmembrane region" description="Helical" evidence="7">
    <location>
        <begin position="288"/>
        <end position="306"/>
    </location>
</feature>
<keyword evidence="10" id="KW-1185">Reference proteome</keyword>
<dbReference type="FunFam" id="1.20.1250.20:FF:000111">
    <property type="entry name" value="Solute carrier family 37 member 4"/>
    <property type="match status" value="1"/>
</dbReference>
<feature type="transmembrane region" description="Helical" evidence="7">
    <location>
        <begin position="645"/>
        <end position="664"/>
    </location>
</feature>
<dbReference type="AlphaFoldDB" id="A0AAW1AZ76"/>
<dbReference type="SUPFAM" id="SSF103473">
    <property type="entry name" value="MFS general substrate transporter"/>
    <property type="match status" value="1"/>
</dbReference>
<dbReference type="InterPro" id="IPR036259">
    <property type="entry name" value="MFS_trans_sf"/>
</dbReference>
<keyword evidence="4 7" id="KW-1133">Transmembrane helix</keyword>
<dbReference type="FunFam" id="1.20.1250.20:FF:000112">
    <property type="entry name" value="glucose-6-phosphate exchanger SLC37A4 isoform X1"/>
    <property type="match status" value="1"/>
</dbReference>
<evidence type="ECO:0000256" key="4">
    <source>
        <dbReference type="ARBA" id="ARBA00022989"/>
    </source>
</evidence>
<dbReference type="NCBIfam" id="TIGR00881">
    <property type="entry name" value="2A0104"/>
    <property type="match status" value="1"/>
</dbReference>
<feature type="transmembrane region" description="Helical" evidence="7">
    <location>
        <begin position="539"/>
        <end position="563"/>
    </location>
</feature>
<keyword evidence="3 7" id="KW-0812">Transmembrane</keyword>
<feature type="transmembrane region" description="Helical" evidence="7">
    <location>
        <begin position="505"/>
        <end position="527"/>
    </location>
</feature>
<feature type="region of interest" description="Disordered" evidence="6">
    <location>
        <begin position="152"/>
        <end position="214"/>
    </location>
</feature>
<feature type="transmembrane region" description="Helical" evidence="7">
    <location>
        <begin position="364"/>
        <end position="389"/>
    </location>
</feature>
<feature type="compositionally biased region" description="Pro residues" evidence="6">
    <location>
        <begin position="159"/>
        <end position="170"/>
    </location>
</feature>
<dbReference type="Pfam" id="PF07690">
    <property type="entry name" value="MFS_1"/>
    <property type="match status" value="1"/>
</dbReference>
<evidence type="ECO:0000313" key="10">
    <source>
        <dbReference type="Proteomes" id="UP001474421"/>
    </source>
</evidence>
<dbReference type="PANTHER" id="PTHR43826:SF3">
    <property type="entry name" value="GLUCOSE-6-PHOSPHATE EXCHANGER SLC37A4"/>
    <property type="match status" value="1"/>
</dbReference>
<feature type="transmembrane region" description="Helical" evidence="7">
    <location>
        <begin position="609"/>
        <end position="633"/>
    </location>
</feature>
<dbReference type="GO" id="GO:0035435">
    <property type="term" value="P:phosphate ion transmembrane transport"/>
    <property type="evidence" value="ECO:0007669"/>
    <property type="project" value="TreeGrafter"/>
</dbReference>
<feature type="transmembrane region" description="Helical" evidence="7">
    <location>
        <begin position="448"/>
        <end position="467"/>
    </location>
</feature>
<feature type="transmembrane region" description="Helical" evidence="7">
    <location>
        <begin position="583"/>
        <end position="602"/>
    </location>
</feature>
<feature type="transmembrane region" description="Helical" evidence="7">
    <location>
        <begin position="417"/>
        <end position="441"/>
    </location>
</feature>
<dbReference type="GO" id="GO:0005789">
    <property type="term" value="C:endoplasmic reticulum membrane"/>
    <property type="evidence" value="ECO:0007669"/>
    <property type="project" value="TreeGrafter"/>
</dbReference>
<organism evidence="9 10">
    <name type="scientific">Crotalus adamanteus</name>
    <name type="common">Eastern diamondback rattlesnake</name>
    <dbReference type="NCBI Taxonomy" id="8729"/>
    <lineage>
        <taxon>Eukaryota</taxon>
        <taxon>Metazoa</taxon>
        <taxon>Chordata</taxon>
        <taxon>Craniata</taxon>
        <taxon>Vertebrata</taxon>
        <taxon>Euteleostomi</taxon>
        <taxon>Lepidosauria</taxon>
        <taxon>Squamata</taxon>
        <taxon>Bifurcata</taxon>
        <taxon>Unidentata</taxon>
        <taxon>Episquamata</taxon>
        <taxon>Toxicofera</taxon>
        <taxon>Serpentes</taxon>
        <taxon>Colubroidea</taxon>
        <taxon>Viperidae</taxon>
        <taxon>Crotalinae</taxon>
        <taxon>Crotalus</taxon>
    </lineage>
</organism>
<dbReference type="InterPro" id="IPR011701">
    <property type="entry name" value="MFS"/>
</dbReference>
<dbReference type="PROSITE" id="PS00942">
    <property type="entry name" value="GLPT"/>
    <property type="match status" value="1"/>
</dbReference>
<reference evidence="9 10" key="1">
    <citation type="journal article" date="2024" name="Proc. Natl. Acad. Sci. U.S.A.">
        <title>The genetic regulatory architecture and epigenomic basis for age-related changes in rattlesnake venom.</title>
        <authorList>
            <person name="Hogan M.P."/>
            <person name="Holding M.L."/>
            <person name="Nystrom G.S."/>
            <person name="Colston T.J."/>
            <person name="Bartlett D.A."/>
            <person name="Mason A.J."/>
            <person name="Ellsworth S.A."/>
            <person name="Rautsaw R.M."/>
            <person name="Lawrence K.C."/>
            <person name="Strickland J.L."/>
            <person name="He B."/>
            <person name="Fraser P."/>
            <person name="Margres M.J."/>
            <person name="Gilbert D.M."/>
            <person name="Gibbs H.L."/>
            <person name="Parkinson C.L."/>
            <person name="Rokyta D.R."/>
        </authorList>
    </citation>
    <scope>NUCLEOTIDE SEQUENCE [LARGE SCALE GENOMIC DNA]</scope>
    <source>
        <strain evidence="9">DRR0105</strain>
    </source>
</reference>
<dbReference type="Gene3D" id="1.20.1250.20">
    <property type="entry name" value="MFS general substrate transporter like domains"/>
    <property type="match status" value="2"/>
</dbReference>
<dbReference type="Proteomes" id="UP001474421">
    <property type="component" value="Unassembled WGS sequence"/>
</dbReference>
<evidence type="ECO:0000313" key="9">
    <source>
        <dbReference type="EMBL" id="KAK9394929.1"/>
    </source>
</evidence>
<dbReference type="InterPro" id="IPR020846">
    <property type="entry name" value="MFS_dom"/>
</dbReference>
<gene>
    <name evidence="9" type="ORF">NXF25_014275</name>
</gene>
<comment type="caution">
    <text evidence="9">The sequence shown here is derived from an EMBL/GenBank/DDBJ whole genome shotgun (WGS) entry which is preliminary data.</text>
</comment>
<protein>
    <submittedName>
        <fullName evidence="9">Glucose-6-phosphate translocase</fullName>
    </submittedName>
</protein>
<dbReference type="CDD" id="cd17343">
    <property type="entry name" value="MFS_SLC37A4"/>
    <property type="match status" value="1"/>
</dbReference>
<dbReference type="PROSITE" id="PS50850">
    <property type="entry name" value="MFS"/>
    <property type="match status" value="1"/>
</dbReference>
<dbReference type="PANTHER" id="PTHR43826">
    <property type="entry name" value="GLUCOSE-6-PHOSPHATE EXCHANGER SLC37A4"/>
    <property type="match status" value="1"/>
</dbReference>
<comment type="similarity">
    <text evidence="2">Belongs to the major facilitator superfamily. Organophosphate:Pi antiporter (OPA) (TC 2.A.1.4) family.</text>
</comment>
<evidence type="ECO:0000256" key="3">
    <source>
        <dbReference type="ARBA" id="ARBA00022692"/>
    </source>
</evidence>
<name>A0AAW1AZ76_CROAD</name>
<sequence>MEQLLGTWEAAIGWLGNDVRPGQWAAGEGVSGLARKRDRLPAGRVRRAAEAAGGAGVGGAGGGRSREQLRAISAPGRLVGLSWGEQRKPRLSFQFRKALFRPLPGLRRTSAKGAPSGVVGASGRAGRKGLLGLRARFVLCRTGGRCLQALLKKQQQQPDAPPPPVRPEAPPLRSGGPCPRPLRPRGCFLRPLGNLGRRPRGGSPGGPGSELSALKRSGMDQGQFFKDAFRDHPESRPAASVVERASPDAGGCLFQEDLDPPCLILHYLSSEPSEAQVHPAMAAKNYSYHRFVIFTAMYVGYTLYYFNRKTFSFVMPSIMEEVQLDKDDLGLITSSQSAAYAISKFVSGVLSDQLSARWLFSSGLLLVGLVNVLFSWSSTVALFAGLWFFNGLAQGLGWPPCGKVLRKWFEPSQFGTWWAILSTSMNLAGGIGPIMAALMALSYAWRTILALSGSLCVVASLVCLLLIKNEPSDVGLPNLDSQPKKGKQDSSKDDSTLAELLCSPYLWILSSGYLVVFGVKTCCTDWGQLFLLQERGQSALVGSSYVSALEIGGLVGSIAAGYLSDRAVARVGLSIYGNPRHPLLILMMAGMAASLFLFRVTVTDSSAKLWILLLGAIFGFCSYGPIALFGVIANESAPSNLCGTSHAIVALMANVGGFLAGLPFSTIAKHYSWGTAFWAVELICIASTVAFFLLRNICTKMGRVPKKID</sequence>
<feature type="compositionally biased region" description="Low complexity" evidence="6">
    <location>
        <begin position="184"/>
        <end position="196"/>
    </location>
</feature>
<dbReference type="InterPro" id="IPR021159">
    <property type="entry name" value="Sugar-P_transporter_CS"/>
</dbReference>
<evidence type="ECO:0000259" key="8">
    <source>
        <dbReference type="PROSITE" id="PS50850"/>
    </source>
</evidence>